<proteinExistence type="predicted"/>
<dbReference type="STRING" id="260086.SAMN05216207_102443"/>
<evidence type="ECO:0000313" key="1">
    <source>
        <dbReference type="EMBL" id="SFN91080.1"/>
    </source>
</evidence>
<dbReference type="Proteomes" id="UP000199614">
    <property type="component" value="Unassembled WGS sequence"/>
</dbReference>
<dbReference type="AlphaFoldDB" id="A0A1I5CVR3"/>
<gene>
    <name evidence="1" type="ORF">SAMN05216207_102443</name>
</gene>
<sequence length="56" mass="5995">MTVADLFYDRLGLSQELQLHMWAHFCQRAAVLAGGVADGVAVCTNRTAWSAGTARG</sequence>
<name>A0A1I5CVR3_PSUAM</name>
<protein>
    <submittedName>
        <fullName evidence="1">Uncharacterized protein</fullName>
    </submittedName>
</protein>
<organism evidence="1 2">
    <name type="scientific">Pseudonocardia ammonioxydans</name>
    <dbReference type="NCBI Taxonomy" id="260086"/>
    <lineage>
        <taxon>Bacteria</taxon>
        <taxon>Bacillati</taxon>
        <taxon>Actinomycetota</taxon>
        <taxon>Actinomycetes</taxon>
        <taxon>Pseudonocardiales</taxon>
        <taxon>Pseudonocardiaceae</taxon>
        <taxon>Pseudonocardia</taxon>
    </lineage>
</organism>
<accession>A0A1I5CVR3</accession>
<dbReference type="EMBL" id="FOUY01000024">
    <property type="protein sequence ID" value="SFN91080.1"/>
    <property type="molecule type" value="Genomic_DNA"/>
</dbReference>
<reference evidence="1 2" key="1">
    <citation type="submission" date="2016-10" db="EMBL/GenBank/DDBJ databases">
        <authorList>
            <person name="de Groot N.N."/>
        </authorList>
    </citation>
    <scope>NUCLEOTIDE SEQUENCE [LARGE SCALE GENOMIC DNA]</scope>
    <source>
        <strain evidence="1 2">CGMCC 4.1877</strain>
    </source>
</reference>
<keyword evidence="2" id="KW-1185">Reference proteome</keyword>
<dbReference type="RefSeq" id="WP_177238625.1">
    <property type="nucleotide sequence ID" value="NZ_FOUY01000024.1"/>
</dbReference>
<evidence type="ECO:0000313" key="2">
    <source>
        <dbReference type="Proteomes" id="UP000199614"/>
    </source>
</evidence>